<organism evidence="1 2">
    <name type="scientific">Actinomadura livida</name>
    <dbReference type="NCBI Taxonomy" id="79909"/>
    <lineage>
        <taxon>Bacteria</taxon>
        <taxon>Bacillati</taxon>
        <taxon>Actinomycetota</taxon>
        <taxon>Actinomycetes</taxon>
        <taxon>Streptosporangiales</taxon>
        <taxon>Thermomonosporaceae</taxon>
        <taxon>Actinomadura</taxon>
    </lineage>
</organism>
<comment type="caution">
    <text evidence="1">The sequence shown here is derived from an EMBL/GenBank/DDBJ whole genome shotgun (WGS) entry which is preliminary data.</text>
</comment>
<evidence type="ECO:0000313" key="1">
    <source>
        <dbReference type="EMBL" id="MBB4772350.1"/>
    </source>
</evidence>
<dbReference type="EMBL" id="JACHMV010000001">
    <property type="protein sequence ID" value="MBB4772350.1"/>
    <property type="molecule type" value="Genomic_DNA"/>
</dbReference>
<accession>A0A7W7I8E5</accession>
<evidence type="ECO:0000313" key="2">
    <source>
        <dbReference type="Proteomes" id="UP000549343"/>
    </source>
</evidence>
<dbReference type="Proteomes" id="UP000549343">
    <property type="component" value="Unassembled WGS sequence"/>
</dbReference>
<sequence length="38" mass="4120">MDEGSELLSREGKMHVTQLLAVTDTNASGEPRDLYALA</sequence>
<dbReference type="AlphaFoldDB" id="A0A7W7I8E5"/>
<proteinExistence type="predicted"/>
<protein>
    <submittedName>
        <fullName evidence="1">Uncharacterized protein</fullName>
    </submittedName>
</protein>
<gene>
    <name evidence="1" type="ORF">F4557_000768</name>
</gene>
<name>A0A7W7I8E5_9ACTN</name>
<reference evidence="1 2" key="1">
    <citation type="submission" date="2020-08" db="EMBL/GenBank/DDBJ databases">
        <title>Sequencing the genomes of 1000 actinobacteria strains.</title>
        <authorList>
            <person name="Klenk H.-P."/>
        </authorList>
    </citation>
    <scope>NUCLEOTIDE SEQUENCE [LARGE SCALE GENOMIC DNA]</scope>
    <source>
        <strain evidence="1 2">DSM 44772</strain>
    </source>
</reference>